<keyword evidence="3" id="KW-0282">Flagellum</keyword>
<dbReference type="EMBL" id="JAMQOT010000001">
    <property type="protein sequence ID" value="MDF9744924.1"/>
    <property type="molecule type" value="Genomic_DNA"/>
</dbReference>
<keyword evidence="2" id="KW-1133">Transmembrane helix</keyword>
<protein>
    <submittedName>
        <fullName evidence="3">Flagellin</fullName>
    </submittedName>
</protein>
<accession>A0A9Q4KZX5</accession>
<keyword evidence="4" id="KW-1185">Reference proteome</keyword>
<keyword evidence="2" id="KW-0812">Transmembrane</keyword>
<reference evidence="3" key="1">
    <citation type="submission" date="2022-06" db="EMBL/GenBank/DDBJ databases">
        <title>Natrinema sp. a new haloarchaeum isolate from saline soil.</title>
        <authorList>
            <person name="Strakova D."/>
            <person name="Galisteo C."/>
            <person name="Sanchez-Porro C."/>
            <person name="Ventosa A."/>
        </authorList>
    </citation>
    <scope>NUCLEOTIDE SEQUENCE</scope>
    <source>
        <strain evidence="3">S1CR25-10</strain>
    </source>
</reference>
<evidence type="ECO:0000256" key="1">
    <source>
        <dbReference type="SAM" id="MobiDB-lite"/>
    </source>
</evidence>
<dbReference type="AlphaFoldDB" id="A0A9Q4KZX5"/>
<keyword evidence="3" id="KW-0966">Cell projection</keyword>
<feature type="transmembrane region" description="Helical" evidence="2">
    <location>
        <begin position="21"/>
        <end position="41"/>
    </location>
</feature>
<proteinExistence type="predicted"/>
<keyword evidence="3" id="KW-0969">Cilium</keyword>
<dbReference type="Pfam" id="PF23960">
    <property type="entry name" value="DUF7289"/>
    <property type="match status" value="1"/>
</dbReference>
<evidence type="ECO:0000256" key="2">
    <source>
        <dbReference type="SAM" id="Phobius"/>
    </source>
</evidence>
<evidence type="ECO:0000313" key="4">
    <source>
        <dbReference type="Proteomes" id="UP001154061"/>
    </source>
</evidence>
<comment type="caution">
    <text evidence="3">The sequence shown here is derived from an EMBL/GenBank/DDBJ whole genome shotgun (WGS) entry which is preliminary data.</text>
</comment>
<keyword evidence="2" id="KW-0472">Membrane</keyword>
<name>A0A9Q4KZX5_9EURY</name>
<evidence type="ECO:0000313" key="3">
    <source>
        <dbReference type="EMBL" id="MDF9744924.1"/>
    </source>
</evidence>
<sequence>MGKNNRGQKCNSTGDQRAVSPLVGVILLFAIVAIGAMMVFVTGASMLDAFESDANAERAQQVMSETDHRIATVAATGTQQELPEMEGSITNDGSIEVTWYNASTGTRCPTGPVRGDLRALEFELNDRTIAHQGGGVWVKTENGVTVDSEPQIEYDGDSLRLQILQLEEGDFEGPETVARANHSKSTSLTKDINDAASNCPDATDIEVEIESSYYEGWNRYLEDAVGDSNVESYSGNQTVEMKIQNVRSPTSNPTVLIESDDGLKNTVGTDDQRVEYSDPLKFRATLNNTGDNTITTPMRVSIDGGAIVKDGDNALPNGQTKSNRKATVKQSSYEDTLTPGQTYEYTIESLDDSGNVEDSLDSPGEFYLGKSGSQFNVTDSDVTTTSTGDGNVTISAEVTNRGVEEGTRDVTLELEEYNVTASEELTLDYGANGTVSWTVNESDLPIGSNAFTIDTGDDTANGTVTGKATGGEDAFVVVEDEGVGDDQVVADDKPFSVEASVVSTYSGKETRNVNLSIPGTDVHRSELITLEGGEENTISFWIDPDKYDLEPGTVYDYDIDADGTGLSTPGSFYIGEPGTNFELSDGNATTDDNVTITADLKNTGVDSGSQTVTVELEYLDEMPAELEDEDPYGTLFDGEINRSYGESDTIELDLNRSRLLDGEYRATIQTEDESTTTSFTVTAGVDPGRAGLDDLDNATVDISVLSSQVSGINGYPNDHELGTMTLEVLTKQEGTTTTEHVFENPSGGENINTYPSWQDKSDPVYNTTLEIEEEATLTLASSSYGLPSGTSGCNVQEEAESNYFSPVDQHRWCEDVDTSSDDYLVDQINATADSREQNLRVRTAKDNSVPGLQAGNEEQESVDEILADVSDPVIDRDSLWNDGELTLDENEFIFLFEATTQCGMYDSGCAESNDDIDALWESARDNTGSGDPNFNDLIVYVNVERANVDPGTPSITITPGDGDSTDVDAGEGRDAGGAGEIDARFEGDTDEGSAPDVGTGDSAPTDGTSGASSNTGIEIDTDHVVIG</sequence>
<feature type="compositionally biased region" description="Polar residues" evidence="1">
    <location>
        <begin position="1005"/>
        <end position="1016"/>
    </location>
</feature>
<dbReference type="InterPro" id="IPR055713">
    <property type="entry name" value="DUF7289"/>
</dbReference>
<gene>
    <name evidence="3" type="ORF">NDI89_04915</name>
</gene>
<dbReference type="RefSeq" id="WP_277520390.1">
    <property type="nucleotide sequence ID" value="NZ_JAMQOT010000001.1"/>
</dbReference>
<feature type="region of interest" description="Disordered" evidence="1">
    <location>
        <begin position="951"/>
        <end position="1027"/>
    </location>
</feature>
<dbReference type="Proteomes" id="UP001154061">
    <property type="component" value="Unassembled WGS sequence"/>
</dbReference>
<organism evidence="3 4">
    <name type="scientific">Natrinema salsiterrestre</name>
    <dbReference type="NCBI Taxonomy" id="2950540"/>
    <lineage>
        <taxon>Archaea</taxon>
        <taxon>Methanobacteriati</taxon>
        <taxon>Methanobacteriota</taxon>
        <taxon>Stenosarchaea group</taxon>
        <taxon>Halobacteria</taxon>
        <taxon>Halobacteriales</taxon>
        <taxon>Natrialbaceae</taxon>
        <taxon>Natrinema</taxon>
    </lineage>
</organism>